<evidence type="ECO:0000313" key="1">
    <source>
        <dbReference type="EMBL" id="TPG63534.1"/>
    </source>
</evidence>
<comment type="caution">
    <text evidence="1">The sequence shown here is derived from an EMBL/GenBank/DDBJ whole genome shotgun (WGS) entry which is preliminary data.</text>
</comment>
<evidence type="ECO:0000313" key="2">
    <source>
        <dbReference type="Proteomes" id="UP000317933"/>
    </source>
</evidence>
<sequence>MSKHQSPHCMGPNSYALGFFPLKNGAVRVVDMASKTSYEVVFPEGVEQAVDVIEKYGAYYSALSPEQREAYHNSVVCFVRYFFERPNDVWKLPVIEHDVQNALWSFAQVLP</sequence>
<gene>
    <name evidence="1" type="ORF">EAH78_32075</name>
</gene>
<dbReference type="RefSeq" id="WP_140672341.1">
    <property type="nucleotide sequence ID" value="NZ_RCZE01000034.1"/>
</dbReference>
<reference evidence="1 2" key="1">
    <citation type="journal article" date="2019" name="Environ. Microbiol.">
        <title>Species interactions and distinct microbial communities in high Arctic permafrost affected cryosols are associated with the CH4 and CO2 gas fluxes.</title>
        <authorList>
            <person name="Altshuler I."/>
            <person name="Hamel J."/>
            <person name="Turney S."/>
            <person name="Magnuson E."/>
            <person name="Levesque R."/>
            <person name="Greer C."/>
            <person name="Whyte L.G."/>
        </authorList>
    </citation>
    <scope>NUCLEOTIDE SEQUENCE [LARGE SCALE GENOMIC DNA]</scope>
    <source>
        <strain evidence="1 2">E3</strain>
    </source>
</reference>
<dbReference type="EMBL" id="RCZE01000034">
    <property type="protein sequence ID" value="TPG63534.1"/>
    <property type="molecule type" value="Genomic_DNA"/>
</dbReference>
<proteinExistence type="predicted"/>
<dbReference type="AlphaFoldDB" id="A0A502GNS9"/>
<accession>A0A502GNS9</accession>
<protein>
    <submittedName>
        <fullName evidence="1">Uncharacterized protein</fullName>
    </submittedName>
</protein>
<dbReference type="Proteomes" id="UP000317933">
    <property type="component" value="Unassembled WGS sequence"/>
</dbReference>
<name>A0A502GNS9_9PSED</name>
<organism evidence="1 2">
    <name type="scientific">Pseudomonas arsenicoxydans</name>
    <dbReference type="NCBI Taxonomy" id="702115"/>
    <lineage>
        <taxon>Bacteria</taxon>
        <taxon>Pseudomonadati</taxon>
        <taxon>Pseudomonadota</taxon>
        <taxon>Gammaproteobacteria</taxon>
        <taxon>Pseudomonadales</taxon>
        <taxon>Pseudomonadaceae</taxon>
        <taxon>Pseudomonas</taxon>
    </lineage>
</organism>